<dbReference type="PANTHER" id="PTHR11616:SF309">
    <property type="entry name" value="TRANSPORTER"/>
    <property type="match status" value="1"/>
</dbReference>
<evidence type="ECO:0000313" key="13">
    <source>
        <dbReference type="EMBL" id="BAO20822.1"/>
    </source>
</evidence>
<proteinExistence type="evidence at transcript level"/>
<gene>
    <name evidence="13" type="primary">SLC6A6</name>
</gene>
<keyword evidence="4 10" id="KW-0812">Transmembrane</keyword>
<feature type="region of interest" description="Disordered" evidence="11">
    <location>
        <begin position="1"/>
        <end position="34"/>
    </location>
</feature>
<dbReference type="PANTHER" id="PTHR11616">
    <property type="entry name" value="SODIUM/CHLORIDE DEPENDENT TRANSPORTER"/>
    <property type="match status" value="1"/>
</dbReference>
<feature type="disulfide bond" evidence="9">
    <location>
        <begin position="157"/>
        <end position="166"/>
    </location>
</feature>
<feature type="transmembrane region" description="Helical" evidence="12">
    <location>
        <begin position="212"/>
        <end position="231"/>
    </location>
</feature>
<keyword evidence="8" id="KW-0479">Metal-binding</keyword>
<dbReference type="GO" id="GO:0006865">
    <property type="term" value="P:amino acid transport"/>
    <property type="evidence" value="ECO:0007669"/>
    <property type="project" value="TreeGrafter"/>
</dbReference>
<feature type="binding site" evidence="8">
    <location>
        <position position="55"/>
    </location>
    <ligand>
        <name>Na(+)</name>
        <dbReference type="ChEBI" id="CHEBI:29101"/>
        <label>1</label>
    </ligand>
</feature>
<name>V5YTV2_EUPSU</name>
<dbReference type="PROSITE" id="PS00610">
    <property type="entry name" value="NA_NEUROTRAN_SYMP_1"/>
    <property type="match status" value="1"/>
</dbReference>
<keyword evidence="5 10" id="KW-0769">Symport</keyword>
<feature type="transmembrane region" description="Helical" evidence="12">
    <location>
        <begin position="537"/>
        <end position="559"/>
    </location>
</feature>
<feature type="binding site" evidence="8">
    <location>
        <position position="52"/>
    </location>
    <ligand>
        <name>Na(+)</name>
        <dbReference type="ChEBI" id="CHEBI:29101"/>
        <label>1</label>
    </ligand>
</feature>
<feature type="transmembrane region" description="Helical" evidence="12">
    <location>
        <begin position="118"/>
        <end position="145"/>
    </location>
</feature>
<evidence type="ECO:0000256" key="9">
    <source>
        <dbReference type="PIRSR" id="PIRSR600175-2"/>
    </source>
</evidence>
<evidence type="ECO:0000256" key="10">
    <source>
        <dbReference type="RuleBase" id="RU003732"/>
    </source>
</evidence>
<dbReference type="EMBL" id="AB819740">
    <property type="protein sequence ID" value="BAO20822.1"/>
    <property type="molecule type" value="mRNA"/>
</dbReference>
<accession>V5YTV2</accession>
<evidence type="ECO:0000256" key="11">
    <source>
        <dbReference type="SAM" id="MobiDB-lite"/>
    </source>
</evidence>
<feature type="binding site" evidence="8">
    <location>
        <position position="397"/>
    </location>
    <ligand>
        <name>Na(+)</name>
        <dbReference type="ChEBI" id="CHEBI:29101"/>
        <label>1</label>
    </ligand>
</feature>
<evidence type="ECO:0000256" key="1">
    <source>
        <dbReference type="ARBA" id="ARBA00004141"/>
    </source>
</evidence>
<sequence length="615" mass="69589">MDVPSAEQLMKKKGGDLEGGGSCKDKDNAKGGELREREQWSNKLDFVLSVIGFCVGLGNVWRFPYLCYQNGGGAFLIPYMICAVLGGVPMFFLEVGLGQFMSEGGISCWKLCPLAQGVGMAAIVVCNWLNVYYIVIIAWALYYFIYSFQPILPWVTCGNDWNTEACVSFDTVNHTYLMDLRAQNITPRDSVVEFWDRKVLQITDGVDDMGGMVWPLFGTLLFSWILTYFAIWKGVKVTGKIMYFTATFPYLMLTALLIRGATLPGASIGIRYYLEPKWEKLLDYKVWNDAGTQVFYSYAVALGGMIALGSYNKFNNNFFKQCTILCIANSGTSLFAGLGIFSVLGFMSHQLELPMDQVAEAGPGLAFIAYPKAMSQMPLAPLWSAMFFCMILMVGLDSQFVQVESVVTAIVDLFPDYLRRGRRREVLVAVVCIVDFAIGCTMVMNGGMYVFQMFDTFSASGIILLTICLCECIVIGWVYGADRFYDNIFMMLNYKVNPYMKYCWKYITPVLCGAMVIFAIVFHQPLTYNKEYLYPDWAQACGWLLVLASLLWIPGYAIYKFNQYPGTFRERWIASTRPILKAHHLRPQDWDSNQQLDYKKSVTMDPLTEHTEDDI</sequence>
<evidence type="ECO:0000256" key="7">
    <source>
        <dbReference type="ARBA" id="ARBA00023136"/>
    </source>
</evidence>
<evidence type="ECO:0000256" key="12">
    <source>
        <dbReference type="SAM" id="Phobius"/>
    </source>
</evidence>
<feature type="transmembrane region" description="Helical" evidence="12">
    <location>
        <begin position="426"/>
        <end position="451"/>
    </location>
</feature>
<dbReference type="SUPFAM" id="SSF161070">
    <property type="entry name" value="SNF-like"/>
    <property type="match status" value="1"/>
</dbReference>
<feature type="transmembrane region" description="Helical" evidence="12">
    <location>
        <begin position="75"/>
        <end position="97"/>
    </location>
</feature>
<feature type="transmembrane region" description="Helical" evidence="12">
    <location>
        <begin position="502"/>
        <end position="522"/>
    </location>
</feature>
<organism evidence="13">
    <name type="scientific">Euphausia superba</name>
    <name type="common">Antarctic krill</name>
    <dbReference type="NCBI Taxonomy" id="6819"/>
    <lineage>
        <taxon>Eukaryota</taxon>
        <taxon>Metazoa</taxon>
        <taxon>Ecdysozoa</taxon>
        <taxon>Arthropoda</taxon>
        <taxon>Crustacea</taxon>
        <taxon>Multicrustacea</taxon>
        <taxon>Malacostraca</taxon>
        <taxon>Eumalacostraca</taxon>
        <taxon>Eucarida</taxon>
        <taxon>Euphausiacea</taxon>
        <taxon>Euphausiidae</taxon>
        <taxon>Euphausia</taxon>
    </lineage>
</organism>
<evidence type="ECO:0000256" key="5">
    <source>
        <dbReference type="ARBA" id="ARBA00022847"/>
    </source>
</evidence>
<dbReference type="AlphaFoldDB" id="V5YTV2"/>
<dbReference type="NCBIfam" id="NF037979">
    <property type="entry name" value="Na_transp"/>
    <property type="match status" value="1"/>
</dbReference>
<dbReference type="GO" id="GO:0046872">
    <property type="term" value="F:metal ion binding"/>
    <property type="evidence" value="ECO:0007669"/>
    <property type="project" value="UniProtKB-KW"/>
</dbReference>
<dbReference type="InterPro" id="IPR000175">
    <property type="entry name" value="Na/ntran_symport"/>
</dbReference>
<keyword evidence="3 10" id="KW-0813">Transport</keyword>
<dbReference type="GO" id="GO:0005886">
    <property type="term" value="C:plasma membrane"/>
    <property type="evidence" value="ECO:0007669"/>
    <property type="project" value="TreeGrafter"/>
</dbReference>
<evidence type="ECO:0000256" key="8">
    <source>
        <dbReference type="PIRSR" id="PIRSR600175-1"/>
    </source>
</evidence>
<evidence type="ECO:0000256" key="3">
    <source>
        <dbReference type="ARBA" id="ARBA00022448"/>
    </source>
</evidence>
<keyword evidence="8" id="KW-0915">Sodium</keyword>
<feature type="transmembrane region" description="Helical" evidence="12">
    <location>
        <begin position="294"/>
        <end position="311"/>
    </location>
</feature>
<dbReference type="PRINTS" id="PR00176">
    <property type="entry name" value="NANEUSMPORT"/>
</dbReference>
<feature type="compositionally biased region" description="Basic and acidic residues" evidence="11">
    <location>
        <begin position="23"/>
        <end position="34"/>
    </location>
</feature>
<feature type="transmembrane region" description="Helical" evidence="12">
    <location>
        <begin position="379"/>
        <end position="396"/>
    </location>
</feature>
<reference evidence="13" key="1">
    <citation type="journal article" date="2013" name="PLoS ONE">
        <title>Evolutionary History of the GABA Transporter (GAT) Group Revealed by Marine Invertebrate GAT-1.</title>
        <authorList>
            <person name="Kinjo A."/>
            <person name="Koito T."/>
            <person name="Kawaguchi S."/>
            <person name="Inoue K."/>
        </authorList>
    </citation>
    <scope>NUCLEOTIDE SEQUENCE</scope>
    <source>
        <tissue evidence="13">Gill</tissue>
    </source>
</reference>
<keyword evidence="6 12" id="KW-1133">Transmembrane helix</keyword>
<feature type="binding site" evidence="8">
    <location>
        <position position="59"/>
    </location>
    <ligand>
        <name>Na(+)</name>
        <dbReference type="ChEBI" id="CHEBI:29101"/>
        <label>1</label>
    </ligand>
</feature>
<dbReference type="GO" id="GO:0035725">
    <property type="term" value="P:sodium ion transmembrane transport"/>
    <property type="evidence" value="ECO:0007669"/>
    <property type="project" value="TreeGrafter"/>
</dbReference>
<evidence type="ECO:0000256" key="2">
    <source>
        <dbReference type="ARBA" id="ARBA00006459"/>
    </source>
</evidence>
<evidence type="ECO:0000256" key="6">
    <source>
        <dbReference type="ARBA" id="ARBA00022989"/>
    </source>
</evidence>
<feature type="transmembrane region" description="Helical" evidence="12">
    <location>
        <begin position="457"/>
        <end position="481"/>
    </location>
</feature>
<feature type="binding site" evidence="8">
    <location>
        <position position="398"/>
    </location>
    <ligand>
        <name>Na(+)</name>
        <dbReference type="ChEBI" id="CHEBI:29101"/>
        <label>1</label>
    </ligand>
</feature>
<dbReference type="GO" id="GO:0015293">
    <property type="term" value="F:symporter activity"/>
    <property type="evidence" value="ECO:0007669"/>
    <property type="project" value="UniProtKB-KW"/>
</dbReference>
<keyword evidence="9" id="KW-1015">Disulfide bond</keyword>
<dbReference type="PROSITE" id="PS00754">
    <property type="entry name" value="NA_NEUROTRAN_SYMP_2"/>
    <property type="match status" value="1"/>
</dbReference>
<keyword evidence="7 12" id="KW-0472">Membrane</keyword>
<comment type="subcellular location">
    <subcellularLocation>
        <location evidence="1">Membrane</location>
        <topology evidence="1">Multi-pass membrane protein</topology>
    </subcellularLocation>
</comment>
<feature type="binding site" evidence="8">
    <location>
        <position position="329"/>
    </location>
    <ligand>
        <name>Na(+)</name>
        <dbReference type="ChEBI" id="CHEBI:29101"/>
        <label>1</label>
    </ligand>
</feature>
<protein>
    <recommendedName>
        <fullName evidence="10">Transporter</fullName>
    </recommendedName>
</protein>
<feature type="binding site" evidence="8">
    <location>
        <position position="297"/>
    </location>
    <ligand>
        <name>Na(+)</name>
        <dbReference type="ChEBI" id="CHEBI:29101"/>
        <label>1</label>
    </ligand>
</feature>
<feature type="transmembrane region" description="Helical" evidence="12">
    <location>
        <begin position="44"/>
        <end position="63"/>
    </location>
</feature>
<feature type="transmembrane region" description="Helical" evidence="12">
    <location>
        <begin position="251"/>
        <end position="274"/>
    </location>
</feature>
<evidence type="ECO:0000256" key="4">
    <source>
        <dbReference type="ARBA" id="ARBA00022692"/>
    </source>
</evidence>
<dbReference type="PROSITE" id="PS50267">
    <property type="entry name" value="NA_NEUROTRAN_SYMP_3"/>
    <property type="match status" value="1"/>
</dbReference>
<dbReference type="InterPro" id="IPR037272">
    <property type="entry name" value="SNS_sf"/>
</dbReference>
<dbReference type="CDD" id="cd11496">
    <property type="entry name" value="SLC6sbd-TauT-like"/>
    <property type="match status" value="1"/>
</dbReference>
<feature type="transmembrane region" description="Helical" evidence="12">
    <location>
        <begin position="323"/>
        <end position="347"/>
    </location>
</feature>
<dbReference type="Pfam" id="PF00209">
    <property type="entry name" value="SNF"/>
    <property type="match status" value="1"/>
</dbReference>
<comment type="similarity">
    <text evidence="2 10">Belongs to the sodium:neurotransmitter symporter (SNF) (TC 2.A.22) family.</text>
</comment>